<protein>
    <submittedName>
        <fullName evidence="2">Insulin-like</fullName>
    </submittedName>
</protein>
<evidence type="ECO:0000313" key="2">
    <source>
        <dbReference type="EMBL" id="VVC43959.1"/>
    </source>
</evidence>
<dbReference type="AlphaFoldDB" id="A0A5E4NGR9"/>
<keyword evidence="1" id="KW-0732">Signal</keyword>
<dbReference type="Proteomes" id="UP000325440">
    <property type="component" value="Unassembled WGS sequence"/>
</dbReference>
<organism evidence="2 3">
    <name type="scientific">Cinara cedri</name>
    <dbReference type="NCBI Taxonomy" id="506608"/>
    <lineage>
        <taxon>Eukaryota</taxon>
        <taxon>Metazoa</taxon>
        <taxon>Ecdysozoa</taxon>
        <taxon>Arthropoda</taxon>
        <taxon>Hexapoda</taxon>
        <taxon>Insecta</taxon>
        <taxon>Pterygota</taxon>
        <taxon>Neoptera</taxon>
        <taxon>Paraneoptera</taxon>
        <taxon>Hemiptera</taxon>
        <taxon>Sternorrhyncha</taxon>
        <taxon>Aphidomorpha</taxon>
        <taxon>Aphidoidea</taxon>
        <taxon>Aphididae</taxon>
        <taxon>Lachninae</taxon>
        <taxon>Cinara</taxon>
    </lineage>
</organism>
<evidence type="ECO:0000313" key="3">
    <source>
        <dbReference type="Proteomes" id="UP000325440"/>
    </source>
</evidence>
<accession>A0A5E4NGR9</accession>
<name>A0A5E4NGR9_9HEMI</name>
<sequence length="149" mass="17180">MKVIIVLIVLFIMTQNSWQSPLGYQKSTISADTPDDISDMTKMKICQPTNFIKMFKIVCHYTQMFDNKITQEHISDLYPVLNKECCKKSCSSTLLTSFCQFLKWDGHTYTTYAGPATTTENMERVIITFKKSFPWLDLSGGIFDRPSNY</sequence>
<proteinExistence type="predicted"/>
<feature type="signal peptide" evidence="1">
    <location>
        <begin position="1"/>
        <end position="19"/>
    </location>
</feature>
<dbReference type="EMBL" id="CABPRJ010002374">
    <property type="protein sequence ID" value="VVC43959.1"/>
    <property type="molecule type" value="Genomic_DNA"/>
</dbReference>
<feature type="chain" id="PRO_5023031192" evidence="1">
    <location>
        <begin position="20"/>
        <end position="149"/>
    </location>
</feature>
<gene>
    <name evidence="2" type="ORF">CINCED_3A011966</name>
</gene>
<evidence type="ECO:0000256" key="1">
    <source>
        <dbReference type="SAM" id="SignalP"/>
    </source>
</evidence>
<keyword evidence="3" id="KW-1185">Reference proteome</keyword>
<reference evidence="2 3" key="1">
    <citation type="submission" date="2019-08" db="EMBL/GenBank/DDBJ databases">
        <authorList>
            <person name="Alioto T."/>
            <person name="Alioto T."/>
            <person name="Gomez Garrido J."/>
        </authorList>
    </citation>
    <scope>NUCLEOTIDE SEQUENCE [LARGE SCALE GENOMIC DNA]</scope>
</reference>